<dbReference type="Proteomes" id="UP001209878">
    <property type="component" value="Unassembled WGS sequence"/>
</dbReference>
<evidence type="ECO:0000256" key="1">
    <source>
        <dbReference type="SAM" id="Phobius"/>
    </source>
</evidence>
<gene>
    <name evidence="2" type="ORF">NP493_888g00013</name>
</gene>
<evidence type="ECO:0000313" key="2">
    <source>
        <dbReference type="EMBL" id="KAK2173268.1"/>
    </source>
</evidence>
<dbReference type="EMBL" id="JAODUO010000888">
    <property type="protein sequence ID" value="KAK2173268.1"/>
    <property type="molecule type" value="Genomic_DNA"/>
</dbReference>
<proteinExistence type="predicted"/>
<name>A0AAD9KKK3_RIDPI</name>
<feature type="transmembrane region" description="Helical" evidence="1">
    <location>
        <begin position="26"/>
        <end position="43"/>
    </location>
</feature>
<dbReference type="AlphaFoldDB" id="A0AAD9KKK3"/>
<keyword evidence="1" id="KW-0472">Membrane</keyword>
<reference evidence="2" key="1">
    <citation type="journal article" date="2023" name="Mol. Biol. Evol.">
        <title>Third-Generation Sequencing Reveals the Adaptive Role of the Epigenome in Three Deep-Sea Polychaetes.</title>
        <authorList>
            <person name="Perez M."/>
            <person name="Aroh O."/>
            <person name="Sun Y."/>
            <person name="Lan Y."/>
            <person name="Juniper S.K."/>
            <person name="Young C.R."/>
            <person name="Angers B."/>
            <person name="Qian P.Y."/>
        </authorList>
    </citation>
    <scope>NUCLEOTIDE SEQUENCE</scope>
    <source>
        <strain evidence="2">R07B-5</strain>
    </source>
</reference>
<keyword evidence="1" id="KW-0812">Transmembrane</keyword>
<organism evidence="2 3">
    <name type="scientific">Ridgeia piscesae</name>
    <name type="common">Tubeworm</name>
    <dbReference type="NCBI Taxonomy" id="27915"/>
    <lineage>
        <taxon>Eukaryota</taxon>
        <taxon>Metazoa</taxon>
        <taxon>Spiralia</taxon>
        <taxon>Lophotrochozoa</taxon>
        <taxon>Annelida</taxon>
        <taxon>Polychaeta</taxon>
        <taxon>Sedentaria</taxon>
        <taxon>Canalipalpata</taxon>
        <taxon>Sabellida</taxon>
        <taxon>Siboglinidae</taxon>
        <taxon>Ridgeia</taxon>
    </lineage>
</organism>
<sequence>MSACSLRHLTRTYSPVRMYGRYVHKLVFLFVAVFIVLNVLYILPFTSDSTNLLVARSAAEQVVDEQNTLAVKPGENVLEIKSTLAPKPGKCTHCLRNILSGCFFAQSV</sequence>
<comment type="caution">
    <text evidence="2">The sequence shown here is derived from an EMBL/GenBank/DDBJ whole genome shotgun (WGS) entry which is preliminary data.</text>
</comment>
<evidence type="ECO:0000313" key="3">
    <source>
        <dbReference type="Proteomes" id="UP001209878"/>
    </source>
</evidence>
<accession>A0AAD9KKK3</accession>
<protein>
    <submittedName>
        <fullName evidence="2">Uncharacterized protein</fullName>
    </submittedName>
</protein>
<keyword evidence="1" id="KW-1133">Transmembrane helix</keyword>
<keyword evidence="3" id="KW-1185">Reference proteome</keyword>